<evidence type="ECO:0000256" key="1">
    <source>
        <dbReference type="SAM" id="Coils"/>
    </source>
</evidence>
<keyword evidence="4" id="KW-1185">Reference proteome</keyword>
<dbReference type="AlphaFoldDB" id="M7Y1L9"/>
<accession>M7Y1L9</accession>
<dbReference type="InParanoid" id="M7Y1L9"/>
<keyword evidence="2" id="KW-0812">Transmembrane</keyword>
<dbReference type="OrthoDB" id="840320at2"/>
<feature type="transmembrane region" description="Helical" evidence="2">
    <location>
        <begin position="141"/>
        <end position="159"/>
    </location>
</feature>
<name>M7Y1L9_9BACT</name>
<dbReference type="Proteomes" id="UP000010953">
    <property type="component" value="Unassembled WGS sequence"/>
</dbReference>
<comment type="caution">
    <text evidence="3">The sequence shown here is derived from an EMBL/GenBank/DDBJ whole genome shotgun (WGS) entry which is preliminary data.</text>
</comment>
<keyword evidence="2" id="KW-0472">Membrane</keyword>
<dbReference type="PROSITE" id="PS51257">
    <property type="entry name" value="PROKAR_LIPOPROTEIN"/>
    <property type="match status" value="1"/>
</dbReference>
<reference evidence="3" key="1">
    <citation type="submission" date="2013-01" db="EMBL/GenBank/DDBJ databases">
        <title>Genome assembly of Mariniradius saccharolyticus AK6.</title>
        <authorList>
            <person name="Vaidya B."/>
            <person name="Khatri I."/>
            <person name="Tanuku N.R.S."/>
            <person name="Subramanian S."/>
            <person name="Pinnaka A."/>
        </authorList>
    </citation>
    <scope>NUCLEOTIDE SEQUENCE [LARGE SCALE GENOMIC DNA]</scope>
    <source>
        <strain evidence="3">AK6</strain>
    </source>
</reference>
<protein>
    <recommendedName>
        <fullName evidence="5">Lipoprotein</fullName>
    </recommendedName>
</protein>
<sequence>MKRISEPLLYLTLLLFACSCGSKKTLVTNDRSTVDCVYVVERPVMVNVPGAVVQTQSINIDSLATLLKSGVPPQVINRTLVKEDPETGLRLGVIIDELGNLSALCEQQDRMIQMMQTEINRLRLELSETTTEVVKTRLPNWFIVACIIAGLALIVYVALKIYPFPRF</sequence>
<gene>
    <name evidence="3" type="ORF">C943_03324</name>
</gene>
<evidence type="ECO:0000256" key="2">
    <source>
        <dbReference type="SAM" id="Phobius"/>
    </source>
</evidence>
<keyword evidence="2" id="KW-1133">Transmembrane helix</keyword>
<feature type="coiled-coil region" evidence="1">
    <location>
        <begin position="105"/>
        <end position="132"/>
    </location>
</feature>
<keyword evidence="1" id="KW-0175">Coiled coil</keyword>
<evidence type="ECO:0000313" key="4">
    <source>
        <dbReference type="Proteomes" id="UP000010953"/>
    </source>
</evidence>
<evidence type="ECO:0000313" key="3">
    <source>
        <dbReference type="EMBL" id="EMS34637.1"/>
    </source>
</evidence>
<proteinExistence type="predicted"/>
<organism evidence="3 4">
    <name type="scientific">Mariniradius saccharolyticus AK6</name>
    <dbReference type="NCBI Taxonomy" id="1239962"/>
    <lineage>
        <taxon>Bacteria</taxon>
        <taxon>Pseudomonadati</taxon>
        <taxon>Bacteroidota</taxon>
        <taxon>Cytophagia</taxon>
        <taxon>Cytophagales</taxon>
        <taxon>Cyclobacteriaceae</taxon>
        <taxon>Mariniradius</taxon>
    </lineage>
</organism>
<dbReference type="STRING" id="1239962.C943_03324"/>
<dbReference type="EMBL" id="AMZY02000005">
    <property type="protein sequence ID" value="EMS34637.1"/>
    <property type="molecule type" value="Genomic_DNA"/>
</dbReference>
<dbReference type="RefSeq" id="WP_008624193.1">
    <property type="nucleotide sequence ID" value="NZ_AMZY02000005.1"/>
</dbReference>
<evidence type="ECO:0008006" key="5">
    <source>
        <dbReference type="Google" id="ProtNLM"/>
    </source>
</evidence>